<name>A0A7C4LM25_9PLAN</name>
<dbReference type="FunFam" id="3.10.20.30:FF:000001">
    <property type="entry name" value="Ribosome-binding ATPase YchF"/>
    <property type="match status" value="1"/>
</dbReference>
<reference evidence="4" key="1">
    <citation type="journal article" date="2020" name="mSystems">
        <title>Genome- and Community-Level Interaction Insights into Carbon Utilization and Element Cycling Functions of Hydrothermarchaeota in Hydrothermal Sediment.</title>
        <authorList>
            <person name="Zhou Z."/>
            <person name="Liu Y."/>
            <person name="Xu W."/>
            <person name="Pan J."/>
            <person name="Luo Z.H."/>
            <person name="Li M."/>
        </authorList>
    </citation>
    <scope>NUCLEOTIDE SEQUENCE [LARGE SCALE GENOMIC DNA]</scope>
    <source>
        <strain evidence="4">SpSt-508</strain>
    </source>
</reference>
<dbReference type="Gene3D" id="3.10.20.30">
    <property type="match status" value="1"/>
</dbReference>
<dbReference type="PROSITE" id="PS51880">
    <property type="entry name" value="TGS"/>
    <property type="match status" value="1"/>
</dbReference>
<evidence type="ECO:0000313" key="4">
    <source>
        <dbReference type="EMBL" id="HGT39956.1"/>
    </source>
</evidence>
<dbReference type="CDD" id="cd00882">
    <property type="entry name" value="Ras_like_GTPase"/>
    <property type="match status" value="1"/>
</dbReference>
<keyword evidence="2" id="KW-0067">ATP-binding</keyword>
<proteinExistence type="predicted"/>
<dbReference type="AlphaFoldDB" id="A0A7C4LM25"/>
<dbReference type="InterPro" id="IPR012675">
    <property type="entry name" value="Beta-grasp_dom_sf"/>
</dbReference>
<dbReference type="InterPro" id="IPR013029">
    <property type="entry name" value="YchF_C"/>
</dbReference>
<dbReference type="GO" id="GO:0005737">
    <property type="term" value="C:cytoplasm"/>
    <property type="evidence" value="ECO:0007669"/>
    <property type="project" value="TreeGrafter"/>
</dbReference>
<evidence type="ECO:0000259" key="3">
    <source>
        <dbReference type="PROSITE" id="PS51880"/>
    </source>
</evidence>
<accession>A0A7C4LM25</accession>
<dbReference type="EMBL" id="DSVQ01000015">
    <property type="protein sequence ID" value="HGT39956.1"/>
    <property type="molecule type" value="Genomic_DNA"/>
</dbReference>
<evidence type="ECO:0000256" key="1">
    <source>
        <dbReference type="ARBA" id="ARBA00022741"/>
    </source>
</evidence>
<keyword evidence="1" id="KW-0547">Nucleotide-binding</keyword>
<dbReference type="GO" id="GO:0016887">
    <property type="term" value="F:ATP hydrolysis activity"/>
    <property type="evidence" value="ECO:0007669"/>
    <property type="project" value="TreeGrafter"/>
</dbReference>
<gene>
    <name evidence="4" type="primary">ychF</name>
    <name evidence="4" type="ORF">ENS64_11950</name>
</gene>
<dbReference type="InterPro" id="IPR006073">
    <property type="entry name" value="GTP-bd"/>
</dbReference>
<dbReference type="Gene3D" id="3.40.50.300">
    <property type="entry name" value="P-loop containing nucleotide triphosphate hydrolases"/>
    <property type="match status" value="1"/>
</dbReference>
<dbReference type="InterPro" id="IPR012676">
    <property type="entry name" value="TGS-like"/>
</dbReference>
<comment type="caution">
    <text evidence="4">The sequence shown here is derived from an EMBL/GenBank/DDBJ whole genome shotgun (WGS) entry which is preliminary data.</text>
</comment>
<feature type="domain" description="TGS" evidence="3">
    <location>
        <begin position="260"/>
        <end position="343"/>
    </location>
</feature>
<protein>
    <submittedName>
        <fullName evidence="4">Redox-regulated ATPase YchF</fullName>
    </submittedName>
</protein>
<dbReference type="Pfam" id="PF06071">
    <property type="entry name" value="YchF-GTPase_C"/>
    <property type="match status" value="1"/>
</dbReference>
<dbReference type="PANTHER" id="PTHR23305">
    <property type="entry name" value="OBG GTPASE FAMILY"/>
    <property type="match status" value="1"/>
</dbReference>
<dbReference type="GO" id="GO:0005524">
    <property type="term" value="F:ATP binding"/>
    <property type="evidence" value="ECO:0007669"/>
    <property type="project" value="UniProtKB-KW"/>
</dbReference>
<dbReference type="SUPFAM" id="SSF81271">
    <property type="entry name" value="TGS-like"/>
    <property type="match status" value="1"/>
</dbReference>
<dbReference type="InterPro" id="IPR023192">
    <property type="entry name" value="TGS-like_dom_sf"/>
</dbReference>
<dbReference type="GO" id="GO:0005525">
    <property type="term" value="F:GTP binding"/>
    <property type="evidence" value="ECO:0007669"/>
    <property type="project" value="InterPro"/>
</dbReference>
<dbReference type="InterPro" id="IPR027417">
    <property type="entry name" value="P-loop_NTPase"/>
</dbReference>
<dbReference type="PRINTS" id="PR00326">
    <property type="entry name" value="GTP1OBG"/>
</dbReference>
<dbReference type="InterPro" id="IPR004095">
    <property type="entry name" value="TGS"/>
</dbReference>
<dbReference type="Gene3D" id="1.10.150.300">
    <property type="entry name" value="TGS-like domain"/>
    <property type="match status" value="1"/>
</dbReference>
<dbReference type="SUPFAM" id="SSF52540">
    <property type="entry name" value="P-loop containing nucleoside triphosphate hydrolases"/>
    <property type="match status" value="1"/>
</dbReference>
<evidence type="ECO:0000256" key="2">
    <source>
        <dbReference type="ARBA" id="ARBA00022840"/>
    </source>
</evidence>
<organism evidence="4">
    <name type="scientific">Schlesneria paludicola</name>
    <dbReference type="NCBI Taxonomy" id="360056"/>
    <lineage>
        <taxon>Bacteria</taxon>
        <taxon>Pseudomonadati</taxon>
        <taxon>Planctomycetota</taxon>
        <taxon>Planctomycetia</taxon>
        <taxon>Planctomycetales</taxon>
        <taxon>Planctomycetaceae</taxon>
        <taxon>Schlesneria</taxon>
    </lineage>
</organism>
<sequence length="345" mass="37761">MKIGLVGFQGGGKSALFQLLTGQQPDPAKVHTGQVGELTVPDPRFDKLVALFRPKKQVPAKIQLFDTPGLSRGDQKANAQRFGVMRESHALIHVIGVFAGANPAEEVQAFTDECILSDLAIVTNRLERLKKDLSKPRPGPEKEQLQVELEALAPIEATLSAGRPVRSLTLTAEQLKATRSFSLLSGKTILVVLNTAESKYDPALLEQVTRLGFKTIAAPVGLEQEIEALPEADRAEFAAEMGLTESCKARVARAIFEATEQITFYTCDEKEVHAWLLHRGETALDAAATIHTDLAKHFIRAEIMSTEDLLRLGSEKEVRAAGLYRLEGKDYVMQDGDEIVVRANV</sequence>
<dbReference type="Pfam" id="PF01926">
    <property type="entry name" value="MMR_HSR1"/>
    <property type="match status" value="1"/>
</dbReference>
<dbReference type="PANTHER" id="PTHR23305:SF18">
    <property type="entry name" value="OBG-TYPE G DOMAIN-CONTAINING PROTEIN"/>
    <property type="match status" value="1"/>
</dbReference>